<name>W1PL91_AMBTC</name>
<dbReference type="Gramene" id="ERN08798">
    <property type="protein sequence ID" value="ERN08798"/>
    <property type="gene ID" value="AMTR_s00017p00255250"/>
</dbReference>
<accession>W1PL91</accession>
<evidence type="ECO:0000259" key="2">
    <source>
        <dbReference type="Pfam" id="PF03936"/>
    </source>
</evidence>
<keyword evidence="4" id="KW-1185">Reference proteome</keyword>
<sequence length="125" mass="14520">MVGMVAMHCIDESERGDATTHPTILELAKLNFNMVQSQHKRDLKEVTRWWNNLGLVDKLTFARDRLVECFIIASVIGYELEFSRCRKEITKVYTLLTVIDDVYDVYGSLDELELFTKAVDRFDPN</sequence>
<feature type="domain" description="Terpene synthase metal-binding" evidence="2">
    <location>
        <begin position="52"/>
        <end position="125"/>
    </location>
</feature>
<dbReference type="GO" id="GO:0010333">
    <property type="term" value="F:terpene synthase activity"/>
    <property type="evidence" value="ECO:0007669"/>
    <property type="project" value="InterPro"/>
</dbReference>
<keyword evidence="1" id="KW-0479">Metal-binding</keyword>
<gene>
    <name evidence="3" type="ORF">AMTR_s00017p00255250</name>
</gene>
<dbReference type="GO" id="GO:0000287">
    <property type="term" value="F:magnesium ion binding"/>
    <property type="evidence" value="ECO:0007669"/>
    <property type="project" value="InterPro"/>
</dbReference>
<dbReference type="SUPFAM" id="SSF48576">
    <property type="entry name" value="Terpenoid synthases"/>
    <property type="match status" value="1"/>
</dbReference>
<dbReference type="AlphaFoldDB" id="W1PL91"/>
<dbReference type="InterPro" id="IPR050148">
    <property type="entry name" value="Terpene_synthase-like"/>
</dbReference>
<evidence type="ECO:0000313" key="3">
    <source>
        <dbReference type="EMBL" id="ERN08798.1"/>
    </source>
</evidence>
<dbReference type="Gene3D" id="1.10.600.10">
    <property type="entry name" value="Farnesyl Diphosphate Synthase"/>
    <property type="match status" value="1"/>
</dbReference>
<dbReference type="eggNOG" id="ENOG502QUH3">
    <property type="taxonomic scope" value="Eukaryota"/>
</dbReference>
<protein>
    <recommendedName>
        <fullName evidence="2">Terpene synthase metal-binding domain-containing protein</fullName>
    </recommendedName>
</protein>
<evidence type="ECO:0000256" key="1">
    <source>
        <dbReference type="ARBA" id="ARBA00022723"/>
    </source>
</evidence>
<dbReference type="InterPro" id="IPR005630">
    <property type="entry name" value="Terpene_synthase_metal-bd"/>
</dbReference>
<proteinExistence type="predicted"/>
<dbReference type="Pfam" id="PF03936">
    <property type="entry name" value="Terpene_synth_C"/>
    <property type="match status" value="1"/>
</dbReference>
<organism evidence="3 4">
    <name type="scientific">Amborella trichopoda</name>
    <dbReference type="NCBI Taxonomy" id="13333"/>
    <lineage>
        <taxon>Eukaryota</taxon>
        <taxon>Viridiplantae</taxon>
        <taxon>Streptophyta</taxon>
        <taxon>Embryophyta</taxon>
        <taxon>Tracheophyta</taxon>
        <taxon>Spermatophyta</taxon>
        <taxon>Magnoliopsida</taxon>
        <taxon>Amborellales</taxon>
        <taxon>Amborellaceae</taxon>
        <taxon>Amborella</taxon>
    </lineage>
</organism>
<reference evidence="4" key="1">
    <citation type="journal article" date="2013" name="Science">
        <title>The Amborella genome and the evolution of flowering plants.</title>
        <authorList>
            <consortium name="Amborella Genome Project"/>
        </authorList>
    </citation>
    <scope>NUCLEOTIDE SEQUENCE [LARGE SCALE GENOMIC DNA]</scope>
</reference>
<dbReference type="HOGENOM" id="CLU_141312_0_0_1"/>
<dbReference type="EMBL" id="KI393256">
    <property type="protein sequence ID" value="ERN08798.1"/>
    <property type="molecule type" value="Genomic_DNA"/>
</dbReference>
<dbReference type="OMA" id="HCIDESE"/>
<dbReference type="PANTHER" id="PTHR31225">
    <property type="entry name" value="OS04G0344100 PROTEIN-RELATED"/>
    <property type="match status" value="1"/>
</dbReference>
<dbReference type="InterPro" id="IPR008949">
    <property type="entry name" value="Isoprenoid_synthase_dom_sf"/>
</dbReference>
<dbReference type="STRING" id="13333.W1PL91"/>
<dbReference type="Proteomes" id="UP000017836">
    <property type="component" value="Unassembled WGS sequence"/>
</dbReference>
<evidence type="ECO:0000313" key="4">
    <source>
        <dbReference type="Proteomes" id="UP000017836"/>
    </source>
</evidence>
<dbReference type="GO" id="GO:0016114">
    <property type="term" value="P:terpenoid biosynthetic process"/>
    <property type="evidence" value="ECO:0007669"/>
    <property type="project" value="InterPro"/>
</dbReference>